<comment type="function">
    <text evidence="8 9">Produces ATP from ADP in the presence of a proton gradient across the membrane.</text>
</comment>
<evidence type="ECO:0000256" key="10">
    <source>
        <dbReference type="SAM" id="Coils"/>
    </source>
</evidence>
<accession>A0A1L7NY46</accession>
<keyword evidence="4 8" id="KW-0406">Ion transport</keyword>
<dbReference type="Pfam" id="PF02823">
    <property type="entry name" value="ATP-synt_DE_N"/>
    <property type="match status" value="1"/>
</dbReference>
<dbReference type="AlphaFoldDB" id="A0A1L7NY46"/>
<dbReference type="GeneID" id="30862079"/>
<comment type="similarity">
    <text evidence="2 8 9">Belongs to the ATPase epsilon chain family.</text>
</comment>
<evidence type="ECO:0000256" key="9">
    <source>
        <dbReference type="RuleBase" id="RU003655"/>
    </source>
</evidence>
<evidence type="ECO:0000256" key="6">
    <source>
        <dbReference type="ARBA" id="ARBA00023196"/>
    </source>
</evidence>
<evidence type="ECO:0000256" key="8">
    <source>
        <dbReference type="HAMAP-Rule" id="MF_00530"/>
    </source>
</evidence>
<dbReference type="Gene3D" id="6.10.140.480">
    <property type="match status" value="1"/>
</dbReference>
<dbReference type="PANTHER" id="PTHR13822:SF10">
    <property type="entry name" value="ATP SYNTHASE EPSILON CHAIN, CHLOROPLASTIC"/>
    <property type="match status" value="1"/>
</dbReference>
<dbReference type="RefSeq" id="YP_009340884.1">
    <property type="nucleotide sequence ID" value="NC_033387.1"/>
</dbReference>
<keyword evidence="12" id="KW-0150">Chloroplast</keyword>
<keyword evidence="8 9" id="KW-0375">Hydrogen ion transport</keyword>
<dbReference type="PANTHER" id="PTHR13822">
    <property type="entry name" value="ATP SYNTHASE DELTA/EPSILON CHAIN"/>
    <property type="match status" value="1"/>
</dbReference>
<evidence type="ECO:0000256" key="1">
    <source>
        <dbReference type="ARBA" id="ARBA00004170"/>
    </source>
</evidence>
<dbReference type="GO" id="GO:0046933">
    <property type="term" value="F:proton-transporting ATP synthase activity, rotational mechanism"/>
    <property type="evidence" value="ECO:0007669"/>
    <property type="project" value="UniProtKB-UniRule"/>
</dbReference>
<dbReference type="GO" id="GO:0009535">
    <property type="term" value="C:chloroplast thylakoid membrane"/>
    <property type="evidence" value="ECO:0007669"/>
    <property type="project" value="UniProtKB-SubCell"/>
</dbReference>
<dbReference type="Gene3D" id="2.60.15.10">
    <property type="entry name" value="F0F1 ATP synthase delta/epsilon subunit, N-terminal"/>
    <property type="match status" value="1"/>
</dbReference>
<keyword evidence="8 9" id="KW-0793">Thylakoid</keyword>
<dbReference type="GO" id="GO:0005524">
    <property type="term" value="F:ATP binding"/>
    <property type="evidence" value="ECO:0007669"/>
    <property type="project" value="UniProtKB-UniRule"/>
</dbReference>
<evidence type="ECO:0000256" key="4">
    <source>
        <dbReference type="ARBA" id="ARBA00023065"/>
    </source>
</evidence>
<evidence type="ECO:0000256" key="3">
    <source>
        <dbReference type="ARBA" id="ARBA00022448"/>
    </source>
</evidence>
<dbReference type="EMBL" id="AP017927">
    <property type="protein sequence ID" value="BAW34831.1"/>
    <property type="molecule type" value="Genomic_DNA"/>
</dbReference>
<feature type="domain" description="ATP synthase F1 complex delta/epsilon subunit N-terminal" evidence="11">
    <location>
        <begin position="3"/>
        <end position="81"/>
    </location>
</feature>
<dbReference type="InterPro" id="IPR001469">
    <property type="entry name" value="ATP_synth_F1_dsu/esu"/>
</dbReference>
<dbReference type="InterPro" id="IPR020546">
    <property type="entry name" value="ATP_synth_F1_dsu/esu_N"/>
</dbReference>
<keyword evidence="3 8" id="KW-0813">Transport</keyword>
<evidence type="ECO:0000256" key="7">
    <source>
        <dbReference type="ARBA" id="ARBA00023310"/>
    </source>
</evidence>
<keyword evidence="9 12" id="KW-0934">Plastid</keyword>
<protein>
    <recommendedName>
        <fullName evidence="8 9">ATP synthase epsilon chain, chloroplastic</fullName>
    </recommendedName>
    <alternativeName>
        <fullName evidence="8">ATP synthase F1 sector epsilon subunit</fullName>
    </alternativeName>
    <alternativeName>
        <fullName evidence="8">F-ATPase epsilon subunit</fullName>
    </alternativeName>
</protein>
<keyword evidence="10" id="KW-0175">Coiled coil</keyword>
<name>A0A1L7NY46_9VIRI</name>
<keyword evidence="6 8" id="KW-0139">CF(1)</keyword>
<comment type="subcellular location">
    <subcellularLocation>
        <location evidence="1">Membrane</location>
        <topology evidence="1">Peripheral membrane protein</topology>
    </subcellularLocation>
    <subcellularLocation>
        <location evidence="8">Plastid</location>
        <location evidence="8">Chloroplast thylakoid membrane</location>
        <topology evidence="8">Peripheral membrane protein</topology>
    </subcellularLocation>
</comment>
<dbReference type="InterPro" id="IPR036771">
    <property type="entry name" value="ATPsynth_dsu/esu_N"/>
</dbReference>
<sequence>MSLQIRIITPDRVVWKTEANELILPTSTGLMGVLKDHISSLTALEIGLLKVKQKNKWTPIALMGGFALVEKNTITILVNDAKKGEEINLQEAEQTLEKTKNELEIAESLKDQIEAKLAYKRAEICLKAAQEV</sequence>
<comment type="subunit">
    <text evidence="8 9">F-type ATPases have 2 components, CF(1) - the catalytic core - and CF(0) - the membrane proton channel. CF(1) has five subunits: alpha(3), beta(3), gamma(1), delta(1), epsilon(1). CF(0) has three main subunits: a, b and c.</text>
</comment>
<gene>
    <name evidence="8 12" type="primary">atpE</name>
</gene>
<dbReference type="CDD" id="cd12152">
    <property type="entry name" value="F1-ATPase_delta"/>
    <property type="match status" value="1"/>
</dbReference>
<keyword evidence="5 8" id="KW-0472">Membrane</keyword>
<dbReference type="NCBIfam" id="TIGR01216">
    <property type="entry name" value="ATP_synt_epsi"/>
    <property type="match status" value="1"/>
</dbReference>
<dbReference type="SUPFAM" id="SSF51344">
    <property type="entry name" value="Epsilon subunit of F1F0-ATP synthase N-terminal domain"/>
    <property type="match status" value="1"/>
</dbReference>
<organism evidence="12">
    <name type="scientific">Palmophyllum crassum</name>
    <dbReference type="NCBI Taxonomy" id="1615899"/>
    <lineage>
        <taxon>Eukaryota</taxon>
        <taxon>Viridiplantae</taxon>
        <taxon>Prasinodermophyta</taxon>
        <taxon>Palmophyllophyceae</taxon>
        <taxon>Palmophyllales</taxon>
        <taxon>Palmophyllaceae</taxon>
        <taxon>Palmophyllum</taxon>
    </lineage>
</organism>
<evidence type="ECO:0000256" key="5">
    <source>
        <dbReference type="ARBA" id="ARBA00023136"/>
    </source>
</evidence>
<dbReference type="HAMAP" id="MF_00530">
    <property type="entry name" value="ATP_synth_epsil_bac"/>
    <property type="match status" value="1"/>
</dbReference>
<geneLocation type="chloroplast" evidence="12"/>
<reference evidence="12" key="1">
    <citation type="submission" date="2016-12" db="EMBL/GenBank/DDBJ databases">
        <title>Plant chloroplast DNA.</title>
        <authorList>
            <person name="Ihara K."/>
            <person name="Takabayashi A."/>
        </authorList>
    </citation>
    <scope>NUCLEOTIDE SEQUENCE</scope>
</reference>
<evidence type="ECO:0000256" key="2">
    <source>
        <dbReference type="ARBA" id="ARBA00005712"/>
    </source>
</evidence>
<dbReference type="GO" id="GO:0045259">
    <property type="term" value="C:proton-transporting ATP synthase complex"/>
    <property type="evidence" value="ECO:0007669"/>
    <property type="project" value="UniProtKB-KW"/>
</dbReference>
<keyword evidence="7 8" id="KW-0066">ATP synthesis</keyword>
<proteinExistence type="inferred from homology"/>
<evidence type="ECO:0000313" key="12">
    <source>
        <dbReference type="EMBL" id="BAW34831.1"/>
    </source>
</evidence>
<feature type="coiled-coil region" evidence="10">
    <location>
        <begin position="82"/>
        <end position="116"/>
    </location>
</feature>
<evidence type="ECO:0000259" key="11">
    <source>
        <dbReference type="Pfam" id="PF02823"/>
    </source>
</evidence>